<name>T0L0W7_COLGC</name>
<dbReference type="HOGENOM" id="CLU_3423266_0_0_1"/>
<proteinExistence type="predicted"/>
<dbReference type="EMBL" id="AMYD01000283">
    <property type="protein sequence ID" value="EQB58503.1"/>
    <property type="molecule type" value="Genomic_DNA"/>
</dbReference>
<accession>T0L0W7</accession>
<reference evidence="2" key="1">
    <citation type="journal article" date="2013" name="Mol. Plant Microbe Interact.">
        <title>Global aspects of pacC regulation of pathogenicity genes in Colletotrichum gloeosporioides as revealed by transcriptome analysis.</title>
        <authorList>
            <person name="Alkan N."/>
            <person name="Meng X."/>
            <person name="Friedlander G."/>
            <person name="Reuveni E."/>
            <person name="Sukno S."/>
            <person name="Sherman A."/>
            <person name="Thon M."/>
            <person name="Fluhr R."/>
            <person name="Prusky D."/>
        </authorList>
    </citation>
    <scope>NUCLEOTIDE SEQUENCE [LARGE SCALE GENOMIC DNA]</scope>
    <source>
        <strain evidence="2">Cg-14</strain>
    </source>
</reference>
<organism evidence="1 2">
    <name type="scientific">Colletotrichum gloeosporioides (strain Cg-14)</name>
    <name type="common">Anthracnose fungus</name>
    <name type="synonym">Glomerella cingulata</name>
    <dbReference type="NCBI Taxonomy" id="1237896"/>
    <lineage>
        <taxon>Eukaryota</taxon>
        <taxon>Fungi</taxon>
        <taxon>Dikarya</taxon>
        <taxon>Ascomycota</taxon>
        <taxon>Pezizomycotina</taxon>
        <taxon>Sordariomycetes</taxon>
        <taxon>Hypocreomycetidae</taxon>
        <taxon>Glomerellales</taxon>
        <taxon>Glomerellaceae</taxon>
        <taxon>Colletotrichum</taxon>
        <taxon>Colletotrichum gloeosporioides species complex</taxon>
    </lineage>
</organism>
<gene>
    <name evidence="1" type="ORF">CGLO_01248</name>
</gene>
<evidence type="ECO:0000313" key="1">
    <source>
        <dbReference type="EMBL" id="EQB58503.1"/>
    </source>
</evidence>
<sequence>MALTLCLPQSASHAQARDLCYTS</sequence>
<comment type="caution">
    <text evidence="1">The sequence shown here is derived from an EMBL/GenBank/DDBJ whole genome shotgun (WGS) entry which is preliminary data.</text>
</comment>
<dbReference type="Proteomes" id="UP000015530">
    <property type="component" value="Unassembled WGS sequence"/>
</dbReference>
<evidence type="ECO:0000313" key="2">
    <source>
        <dbReference type="Proteomes" id="UP000015530"/>
    </source>
</evidence>
<dbReference type="AlphaFoldDB" id="T0L0W7"/>
<protein>
    <submittedName>
        <fullName evidence="1">Uncharacterized protein</fullName>
    </submittedName>
</protein>